<evidence type="ECO:0000313" key="8">
    <source>
        <dbReference type="Proteomes" id="UP000030699"/>
    </source>
</evidence>
<dbReference type="Gene3D" id="1.10.760.10">
    <property type="entry name" value="Cytochrome c-like domain"/>
    <property type="match status" value="1"/>
</dbReference>
<feature type="transmembrane region" description="Helical" evidence="5">
    <location>
        <begin position="49"/>
        <end position="65"/>
    </location>
</feature>
<protein>
    <recommendedName>
        <fullName evidence="6">Cytochrome c domain-containing protein</fullName>
    </recommendedName>
</protein>
<sequence length="81" mass="9475">MSRPEPQVQVPEGDYKKGAKLFKAKCAQCHTINKGEENNISFILSIRKISYIIYFIGNTIVSFLFKRRLYDGKYMFLNISY</sequence>
<keyword evidence="5" id="KW-0812">Transmembrane</keyword>
<evidence type="ECO:0000256" key="5">
    <source>
        <dbReference type="SAM" id="Phobius"/>
    </source>
</evidence>
<name>A0A024WG76_PLAFA</name>
<dbReference type="Proteomes" id="UP000030699">
    <property type="component" value="Unassembled WGS sequence"/>
</dbReference>
<dbReference type="InterPro" id="IPR009056">
    <property type="entry name" value="Cyt_c-like_dom"/>
</dbReference>
<evidence type="ECO:0000259" key="6">
    <source>
        <dbReference type="PROSITE" id="PS51007"/>
    </source>
</evidence>
<evidence type="ECO:0000256" key="2">
    <source>
        <dbReference type="ARBA" id="ARBA00022723"/>
    </source>
</evidence>
<evidence type="ECO:0000256" key="3">
    <source>
        <dbReference type="ARBA" id="ARBA00023004"/>
    </source>
</evidence>
<reference evidence="7 8" key="1">
    <citation type="submission" date="2013-02" db="EMBL/GenBank/DDBJ databases">
        <title>The Genome Annotation of Plasmodium falciparum MaliPS096_E11.</title>
        <authorList>
            <consortium name="The Broad Institute Genome Sequencing Platform"/>
            <consortium name="The Broad Institute Genome Sequencing Center for Infectious Disease"/>
            <person name="Neafsey D."/>
            <person name="Hoffman S."/>
            <person name="Volkman S."/>
            <person name="Rosenthal P."/>
            <person name="Walker B."/>
            <person name="Young S.K."/>
            <person name="Zeng Q."/>
            <person name="Gargeya S."/>
            <person name="Fitzgerald M."/>
            <person name="Haas B."/>
            <person name="Abouelleil A."/>
            <person name="Allen A.W."/>
            <person name="Alvarado L."/>
            <person name="Arachchi H.M."/>
            <person name="Berlin A.M."/>
            <person name="Chapman S.B."/>
            <person name="Gainer-Dewar J."/>
            <person name="Goldberg J."/>
            <person name="Griggs A."/>
            <person name="Gujja S."/>
            <person name="Hansen M."/>
            <person name="Howarth C."/>
            <person name="Imamovic A."/>
            <person name="Ireland A."/>
            <person name="Larimer J."/>
            <person name="McCowan C."/>
            <person name="Murphy C."/>
            <person name="Pearson M."/>
            <person name="Poon T.W."/>
            <person name="Priest M."/>
            <person name="Roberts A."/>
            <person name="Saif S."/>
            <person name="Shea T."/>
            <person name="Sisk P."/>
            <person name="Sykes S."/>
            <person name="Wortman J."/>
            <person name="Nusbaum C."/>
            <person name="Birren B."/>
        </authorList>
    </citation>
    <scope>NUCLEOTIDE SEQUENCE [LARGE SCALE GENOMIC DNA]</scope>
    <source>
        <strain evidence="7 8">MaliPS096_E11</strain>
    </source>
</reference>
<dbReference type="GO" id="GO:0020037">
    <property type="term" value="F:heme binding"/>
    <property type="evidence" value="ECO:0007669"/>
    <property type="project" value="InterPro"/>
</dbReference>
<keyword evidence="5" id="KW-1133">Transmembrane helix</keyword>
<dbReference type="GO" id="GO:0009055">
    <property type="term" value="F:electron transfer activity"/>
    <property type="evidence" value="ECO:0007669"/>
    <property type="project" value="InterPro"/>
</dbReference>
<keyword evidence="2 4" id="KW-0479">Metal-binding</keyword>
<gene>
    <name evidence="7" type="ORF">PFMALIP_06034</name>
</gene>
<evidence type="ECO:0000313" key="7">
    <source>
        <dbReference type="EMBL" id="ETW45903.1"/>
    </source>
</evidence>
<reference evidence="7 8" key="2">
    <citation type="submission" date="2013-02" db="EMBL/GenBank/DDBJ databases">
        <title>The Genome Sequence of Plasmodium falciparum MaliPS096_E11.</title>
        <authorList>
            <consortium name="The Broad Institute Genome Sequencing Platform"/>
            <consortium name="The Broad Institute Genome Sequencing Center for Infectious Disease"/>
            <person name="Neafsey D."/>
            <person name="Cheeseman I."/>
            <person name="Volkman S."/>
            <person name="Adams J."/>
            <person name="Walker B."/>
            <person name="Young S.K."/>
            <person name="Zeng Q."/>
            <person name="Gargeya S."/>
            <person name="Fitzgerald M."/>
            <person name="Haas B."/>
            <person name="Abouelleil A."/>
            <person name="Alvarado L."/>
            <person name="Arachchi H.M."/>
            <person name="Berlin A.M."/>
            <person name="Chapman S.B."/>
            <person name="Dewar J."/>
            <person name="Goldberg J."/>
            <person name="Griggs A."/>
            <person name="Gujja S."/>
            <person name="Hansen M."/>
            <person name="Howarth C."/>
            <person name="Imamovic A."/>
            <person name="Larimer J."/>
            <person name="McCowan C."/>
            <person name="Murphy C."/>
            <person name="Neiman D."/>
            <person name="Pearson M."/>
            <person name="Priest M."/>
            <person name="Roberts A."/>
            <person name="Saif S."/>
            <person name="Shea T."/>
            <person name="Sisk P."/>
            <person name="Sykes S."/>
            <person name="Wortman J."/>
            <person name="Nusbaum C."/>
            <person name="Birren B."/>
        </authorList>
    </citation>
    <scope>NUCLEOTIDE SEQUENCE [LARGE SCALE GENOMIC DNA]</scope>
    <source>
        <strain evidence="7 8">MaliPS096_E11</strain>
    </source>
</reference>
<dbReference type="AlphaFoldDB" id="A0A024WG76"/>
<dbReference type="PROSITE" id="PS51007">
    <property type="entry name" value="CYTC"/>
    <property type="match status" value="1"/>
</dbReference>
<feature type="domain" description="Cytochrome c" evidence="6">
    <location>
        <begin position="13"/>
        <end position="81"/>
    </location>
</feature>
<dbReference type="InterPro" id="IPR036909">
    <property type="entry name" value="Cyt_c-like_dom_sf"/>
</dbReference>
<evidence type="ECO:0000256" key="1">
    <source>
        <dbReference type="ARBA" id="ARBA00022617"/>
    </source>
</evidence>
<keyword evidence="5" id="KW-0472">Membrane</keyword>
<organism evidence="7 8">
    <name type="scientific">Plasmodium falciparum MaliPS096_E11</name>
    <dbReference type="NCBI Taxonomy" id="1036727"/>
    <lineage>
        <taxon>Eukaryota</taxon>
        <taxon>Sar</taxon>
        <taxon>Alveolata</taxon>
        <taxon>Apicomplexa</taxon>
        <taxon>Aconoidasida</taxon>
        <taxon>Haemosporida</taxon>
        <taxon>Plasmodiidae</taxon>
        <taxon>Plasmodium</taxon>
        <taxon>Plasmodium (Laverania)</taxon>
    </lineage>
</organism>
<accession>A0A024WG76</accession>
<dbReference type="Pfam" id="PF00034">
    <property type="entry name" value="Cytochrom_C"/>
    <property type="match status" value="1"/>
</dbReference>
<evidence type="ECO:0000256" key="4">
    <source>
        <dbReference type="PROSITE-ProRule" id="PRU00433"/>
    </source>
</evidence>
<proteinExistence type="predicted"/>
<dbReference type="GO" id="GO:0046872">
    <property type="term" value="F:metal ion binding"/>
    <property type="evidence" value="ECO:0007669"/>
    <property type="project" value="UniProtKB-KW"/>
</dbReference>
<dbReference type="EMBL" id="KI925897">
    <property type="protein sequence ID" value="ETW45903.1"/>
    <property type="molecule type" value="Genomic_DNA"/>
</dbReference>
<keyword evidence="3 4" id="KW-0408">Iron</keyword>
<keyword evidence="1 4" id="KW-0349">Heme</keyword>
<dbReference type="SUPFAM" id="SSF46626">
    <property type="entry name" value="Cytochrome c"/>
    <property type="match status" value="1"/>
</dbReference>